<evidence type="ECO:0000313" key="3">
    <source>
        <dbReference type="EMBL" id="TMR11313.1"/>
    </source>
</evidence>
<gene>
    <name evidence="3" type="ORF">ETD86_36130</name>
</gene>
<reference evidence="3 4" key="1">
    <citation type="submission" date="2019-05" db="EMBL/GenBank/DDBJ databases">
        <title>Draft genome sequence of Nonomuraea turkmeniaca DSM 43926.</title>
        <authorList>
            <person name="Saricaoglu S."/>
            <person name="Isik K."/>
        </authorList>
    </citation>
    <scope>NUCLEOTIDE SEQUENCE [LARGE SCALE GENOMIC DNA]</scope>
    <source>
        <strain evidence="3 4">DSM 43926</strain>
    </source>
</reference>
<organism evidence="3 4">
    <name type="scientific">Nonomuraea turkmeniaca</name>
    <dbReference type="NCBI Taxonomy" id="103838"/>
    <lineage>
        <taxon>Bacteria</taxon>
        <taxon>Bacillati</taxon>
        <taxon>Actinomycetota</taxon>
        <taxon>Actinomycetes</taxon>
        <taxon>Streptosporangiales</taxon>
        <taxon>Streptosporangiaceae</taxon>
        <taxon>Nonomuraea</taxon>
    </lineage>
</organism>
<accession>A0A5S4F538</accession>
<name>A0A5S4F538_9ACTN</name>
<keyword evidence="2" id="KW-0472">Membrane</keyword>
<dbReference type="EMBL" id="VCKY01000160">
    <property type="protein sequence ID" value="TMR11313.1"/>
    <property type="molecule type" value="Genomic_DNA"/>
</dbReference>
<dbReference type="Proteomes" id="UP000309128">
    <property type="component" value="Unassembled WGS sequence"/>
</dbReference>
<evidence type="ECO:0000256" key="1">
    <source>
        <dbReference type="SAM" id="MobiDB-lite"/>
    </source>
</evidence>
<keyword evidence="4" id="KW-1185">Reference proteome</keyword>
<sequence>MDFASQIVTIAAVVVGALTTYVVTALNDRSRHKREVARQWVDRKLQLYTGYAGDIKQLVILARQITALHGLHDAAPGVDEGKALALLDEAETRRSLTYEAVRMLGDTQTIRATGELNDAVHRLEWLARGKLDADPDTWETCWQLYTEAANTFHESVRRELGVPGAFLPRLVDRGAGPRPTLPIADRPQPVDPSRTEEAEQGGAGVDGSDQRGTKPR</sequence>
<feature type="transmembrane region" description="Helical" evidence="2">
    <location>
        <begin position="6"/>
        <end position="26"/>
    </location>
</feature>
<feature type="region of interest" description="Disordered" evidence="1">
    <location>
        <begin position="171"/>
        <end position="216"/>
    </location>
</feature>
<proteinExistence type="predicted"/>
<dbReference type="OrthoDB" id="3401121at2"/>
<keyword evidence="2" id="KW-0812">Transmembrane</keyword>
<dbReference type="AlphaFoldDB" id="A0A5S4F538"/>
<protein>
    <recommendedName>
        <fullName evidence="5">Secreted protein</fullName>
    </recommendedName>
</protein>
<evidence type="ECO:0008006" key="5">
    <source>
        <dbReference type="Google" id="ProtNLM"/>
    </source>
</evidence>
<evidence type="ECO:0000256" key="2">
    <source>
        <dbReference type="SAM" id="Phobius"/>
    </source>
</evidence>
<dbReference type="RefSeq" id="WP_138671135.1">
    <property type="nucleotide sequence ID" value="NZ_VCKY01000160.1"/>
</dbReference>
<comment type="caution">
    <text evidence="3">The sequence shown here is derived from an EMBL/GenBank/DDBJ whole genome shotgun (WGS) entry which is preliminary data.</text>
</comment>
<keyword evidence="2" id="KW-1133">Transmembrane helix</keyword>
<evidence type="ECO:0000313" key="4">
    <source>
        <dbReference type="Proteomes" id="UP000309128"/>
    </source>
</evidence>